<comment type="caution">
    <text evidence="5">The sequence shown here is derived from an EMBL/GenBank/DDBJ whole genome shotgun (WGS) entry which is preliminary data.</text>
</comment>
<keyword evidence="6" id="KW-1185">Reference proteome</keyword>
<dbReference type="Proteomes" id="UP001268089">
    <property type="component" value="Unassembled WGS sequence"/>
</dbReference>
<reference evidence="5 6" key="1">
    <citation type="submission" date="2023-07" db="EMBL/GenBank/DDBJ databases">
        <title>Sorghum-associated microbial communities from plants grown in Nebraska, USA.</title>
        <authorList>
            <person name="Schachtman D."/>
        </authorList>
    </citation>
    <scope>NUCLEOTIDE SEQUENCE [LARGE SCALE GENOMIC DNA]</scope>
    <source>
        <strain evidence="5 6">BE308</strain>
    </source>
</reference>
<dbReference type="RefSeq" id="WP_310345392.1">
    <property type="nucleotide sequence ID" value="NZ_JAVDXO010000010.1"/>
</dbReference>
<gene>
    <name evidence="5" type="ORF">J2X15_003602</name>
</gene>
<dbReference type="EMBL" id="JAVDXO010000010">
    <property type="protein sequence ID" value="MDR7308293.1"/>
    <property type="molecule type" value="Genomic_DNA"/>
</dbReference>
<evidence type="ECO:0000313" key="6">
    <source>
        <dbReference type="Proteomes" id="UP001268089"/>
    </source>
</evidence>
<name>A0ABU1ZRX7_9BURK</name>
<dbReference type="SUPFAM" id="SSF52540">
    <property type="entry name" value="P-loop containing nucleoside triphosphate hydrolases"/>
    <property type="match status" value="1"/>
</dbReference>
<protein>
    <submittedName>
        <fullName evidence="5">ABC-type multidrug transport system ATPase subunit</fullName>
    </submittedName>
</protein>
<accession>A0ABU1ZRX7</accession>
<evidence type="ECO:0000256" key="3">
    <source>
        <dbReference type="ARBA" id="ARBA00022840"/>
    </source>
</evidence>
<dbReference type="PANTHER" id="PTHR42939:SF1">
    <property type="entry name" value="ABC TRANSPORTER ATP-BINDING PROTEIN ALBC-RELATED"/>
    <property type="match status" value="1"/>
</dbReference>
<evidence type="ECO:0000256" key="1">
    <source>
        <dbReference type="ARBA" id="ARBA00022448"/>
    </source>
</evidence>
<evidence type="ECO:0000259" key="4">
    <source>
        <dbReference type="Pfam" id="PF00005"/>
    </source>
</evidence>
<feature type="domain" description="ABC transporter" evidence="4">
    <location>
        <begin position="38"/>
        <end position="172"/>
    </location>
</feature>
<dbReference type="InterPro" id="IPR051782">
    <property type="entry name" value="ABC_Transporter_VariousFunc"/>
</dbReference>
<keyword evidence="1" id="KW-0813">Transport</keyword>
<keyword evidence="2" id="KW-0547">Nucleotide-binding</keyword>
<dbReference type="Gene3D" id="3.40.50.300">
    <property type="entry name" value="P-loop containing nucleotide triphosphate hydrolases"/>
    <property type="match status" value="1"/>
</dbReference>
<keyword evidence="3" id="KW-0067">ATP-binding</keyword>
<proteinExistence type="predicted"/>
<evidence type="ECO:0000256" key="2">
    <source>
        <dbReference type="ARBA" id="ARBA00022741"/>
    </source>
</evidence>
<dbReference type="PANTHER" id="PTHR42939">
    <property type="entry name" value="ABC TRANSPORTER ATP-BINDING PROTEIN ALBC-RELATED"/>
    <property type="match status" value="1"/>
</dbReference>
<dbReference type="InterPro" id="IPR027417">
    <property type="entry name" value="P-loop_NTPase"/>
</dbReference>
<dbReference type="Pfam" id="PF00005">
    <property type="entry name" value="ABC_tran"/>
    <property type="match status" value="1"/>
</dbReference>
<evidence type="ECO:0000313" key="5">
    <source>
        <dbReference type="EMBL" id="MDR7308293.1"/>
    </source>
</evidence>
<dbReference type="InterPro" id="IPR003439">
    <property type="entry name" value="ABC_transporter-like_ATP-bd"/>
</dbReference>
<sequence>MTFFAHPTSPDATPCVLQAQDLRFGFAGQWLPLPAQLQIPPGVTWLGGGEGRGKTSLLRLLAGDLLAPGSSLQLGGVSLHAQPAAYRQQVAWMDPRSGAFDQVSATQFFQTTAARYPDWDDALLADMTDALGLMPHREKPMYMLSTGSKRKVWLAAALASGAMLTLLDEPFAALDKASIRCVLALLQEAAAHPRRAWVVADYEAPFEVPLAQTIDLGD</sequence>
<organism evidence="5 6">
    <name type="scientific">Rhodoferax saidenbachensis</name>
    <dbReference type="NCBI Taxonomy" id="1484693"/>
    <lineage>
        <taxon>Bacteria</taxon>
        <taxon>Pseudomonadati</taxon>
        <taxon>Pseudomonadota</taxon>
        <taxon>Betaproteobacteria</taxon>
        <taxon>Burkholderiales</taxon>
        <taxon>Comamonadaceae</taxon>
        <taxon>Rhodoferax</taxon>
    </lineage>
</organism>